<protein>
    <submittedName>
        <fullName evidence="4">Methyltransferase domain-containing protein</fullName>
    </submittedName>
</protein>
<name>A0ABY5WAI2_9ACTN</name>
<dbReference type="Gene3D" id="3.40.50.150">
    <property type="entry name" value="Vaccinia Virus protein VP39"/>
    <property type="match status" value="1"/>
</dbReference>
<dbReference type="PANTHER" id="PTHR43861">
    <property type="entry name" value="TRANS-ACONITATE 2-METHYLTRANSFERASE-RELATED"/>
    <property type="match status" value="1"/>
</dbReference>
<evidence type="ECO:0000259" key="3">
    <source>
        <dbReference type="Pfam" id="PF13649"/>
    </source>
</evidence>
<dbReference type="RefSeq" id="WP_259865732.1">
    <property type="nucleotide sequence ID" value="NZ_BAAAST010000003.1"/>
</dbReference>
<evidence type="ECO:0000256" key="1">
    <source>
        <dbReference type="ARBA" id="ARBA00022603"/>
    </source>
</evidence>
<feature type="domain" description="Methyltransferase" evidence="3">
    <location>
        <begin position="36"/>
        <end position="130"/>
    </location>
</feature>
<reference evidence="4" key="1">
    <citation type="submission" date="2021-04" db="EMBL/GenBank/DDBJ databases">
        <authorList>
            <person name="Hartkoorn R.C."/>
            <person name="Beaudoing E."/>
            <person name="Hot D."/>
        </authorList>
    </citation>
    <scope>NUCLEOTIDE SEQUENCE</scope>
    <source>
        <strain evidence="4">NRRL B-16292</strain>
    </source>
</reference>
<evidence type="ECO:0000256" key="2">
    <source>
        <dbReference type="ARBA" id="ARBA00022679"/>
    </source>
</evidence>
<keyword evidence="5" id="KW-1185">Reference proteome</keyword>
<evidence type="ECO:0000313" key="5">
    <source>
        <dbReference type="Proteomes" id="UP001059617"/>
    </source>
</evidence>
<evidence type="ECO:0000313" key="4">
    <source>
        <dbReference type="EMBL" id="UWP86499.1"/>
    </source>
</evidence>
<reference evidence="4" key="2">
    <citation type="submission" date="2022-09" db="EMBL/GenBank/DDBJ databases">
        <title>Biosynthetic gene clusters of Dactylosporangioum fulvum.</title>
        <authorList>
            <person name="Caradec T."/>
        </authorList>
    </citation>
    <scope>NUCLEOTIDE SEQUENCE</scope>
    <source>
        <strain evidence="4">NRRL B-16292</strain>
    </source>
</reference>
<sequence length="251" mass="27811">MSREWDARTYDSLPLPHTRWSRRTLALLTLRGDETVLDVGAGTGRDAAALLDLLPRGRVIALDGSERMLRQLRANLAGRMERVDIVHADLNESFRLDRTVDAVFSVATFHWIHDHAALFGRVAAVLTPGGQFAAECGGTGCVAQVRRAVEAVLGRPADAAYYADVDETVRALTKAGFEDIEAELIDDPFRLQPGERLRAYLGAVVLGPYLDRMPAGRHEWFLGEVEARLAEPVIDYVRLSLRAQLAPRDNR</sequence>
<dbReference type="GO" id="GO:0032259">
    <property type="term" value="P:methylation"/>
    <property type="evidence" value="ECO:0007669"/>
    <property type="project" value="UniProtKB-KW"/>
</dbReference>
<dbReference type="InterPro" id="IPR041698">
    <property type="entry name" value="Methyltransf_25"/>
</dbReference>
<dbReference type="CDD" id="cd02440">
    <property type="entry name" value="AdoMet_MTases"/>
    <property type="match status" value="1"/>
</dbReference>
<accession>A0ABY5WAI2</accession>
<dbReference type="SUPFAM" id="SSF53335">
    <property type="entry name" value="S-adenosyl-L-methionine-dependent methyltransferases"/>
    <property type="match status" value="1"/>
</dbReference>
<proteinExistence type="predicted"/>
<keyword evidence="1 4" id="KW-0489">Methyltransferase</keyword>
<dbReference type="GO" id="GO:0008168">
    <property type="term" value="F:methyltransferase activity"/>
    <property type="evidence" value="ECO:0007669"/>
    <property type="project" value="UniProtKB-KW"/>
</dbReference>
<keyword evidence="2" id="KW-0808">Transferase</keyword>
<dbReference type="PANTHER" id="PTHR43861:SF1">
    <property type="entry name" value="TRANS-ACONITATE 2-METHYLTRANSFERASE"/>
    <property type="match status" value="1"/>
</dbReference>
<dbReference type="Proteomes" id="UP001059617">
    <property type="component" value="Chromosome"/>
</dbReference>
<dbReference type="Pfam" id="PF13649">
    <property type="entry name" value="Methyltransf_25"/>
    <property type="match status" value="1"/>
</dbReference>
<organism evidence="4 5">
    <name type="scientific">Dactylosporangium fulvum</name>
    <dbReference type="NCBI Taxonomy" id="53359"/>
    <lineage>
        <taxon>Bacteria</taxon>
        <taxon>Bacillati</taxon>
        <taxon>Actinomycetota</taxon>
        <taxon>Actinomycetes</taxon>
        <taxon>Micromonosporales</taxon>
        <taxon>Micromonosporaceae</taxon>
        <taxon>Dactylosporangium</taxon>
    </lineage>
</organism>
<dbReference type="InterPro" id="IPR029063">
    <property type="entry name" value="SAM-dependent_MTases_sf"/>
</dbReference>
<dbReference type="EMBL" id="CP073720">
    <property type="protein sequence ID" value="UWP86499.1"/>
    <property type="molecule type" value="Genomic_DNA"/>
</dbReference>
<gene>
    <name evidence="4" type="ORF">Dfulv_20555</name>
</gene>